<dbReference type="SUPFAM" id="SSF82895">
    <property type="entry name" value="TSP-1 type 1 repeat"/>
    <property type="match status" value="8"/>
</dbReference>
<keyword evidence="2" id="KW-1015">Disulfide bond</keyword>
<gene>
    <name evidence="6" type="ORF">PGLA1383_LOCUS32325</name>
</gene>
<dbReference type="InterPro" id="IPR036383">
    <property type="entry name" value="TSP1_rpt_sf"/>
</dbReference>
<evidence type="ECO:0000256" key="1">
    <source>
        <dbReference type="ARBA" id="ARBA00022729"/>
    </source>
</evidence>
<dbReference type="Gene3D" id="2.20.100.10">
    <property type="entry name" value="Thrombospondin type-1 (TSP1) repeat"/>
    <property type="match status" value="8"/>
</dbReference>
<reference evidence="6" key="1">
    <citation type="submission" date="2021-02" db="EMBL/GenBank/DDBJ databases">
        <authorList>
            <person name="Dougan E. K."/>
            <person name="Rhodes N."/>
            <person name="Thang M."/>
            <person name="Chan C."/>
        </authorList>
    </citation>
    <scope>NUCLEOTIDE SEQUENCE</scope>
</reference>
<dbReference type="AlphaFoldDB" id="A0A813FW28"/>
<evidence type="ECO:0000256" key="3">
    <source>
        <dbReference type="ARBA" id="ARBA00023180"/>
    </source>
</evidence>
<evidence type="ECO:0000313" key="6">
    <source>
        <dbReference type="EMBL" id="CAE8614602.1"/>
    </source>
</evidence>
<evidence type="ECO:0000313" key="7">
    <source>
        <dbReference type="Proteomes" id="UP000654075"/>
    </source>
</evidence>
<feature type="domain" description="Spondin-like TSP1" evidence="5">
    <location>
        <begin position="800"/>
        <end position="852"/>
    </location>
</feature>
<name>A0A813FW28_POLGL</name>
<feature type="domain" description="Spondin-like TSP1" evidence="5">
    <location>
        <begin position="387"/>
        <end position="439"/>
    </location>
</feature>
<organism evidence="6 7">
    <name type="scientific">Polarella glacialis</name>
    <name type="common">Dinoflagellate</name>
    <dbReference type="NCBI Taxonomy" id="89957"/>
    <lineage>
        <taxon>Eukaryota</taxon>
        <taxon>Sar</taxon>
        <taxon>Alveolata</taxon>
        <taxon>Dinophyceae</taxon>
        <taxon>Suessiales</taxon>
        <taxon>Suessiaceae</taxon>
        <taxon>Polarella</taxon>
    </lineage>
</organism>
<dbReference type="InterPro" id="IPR044004">
    <property type="entry name" value="TSP1_spondin_dom"/>
</dbReference>
<evidence type="ECO:0000259" key="5">
    <source>
        <dbReference type="Pfam" id="PF19028"/>
    </source>
</evidence>
<evidence type="ECO:0000256" key="4">
    <source>
        <dbReference type="SAM" id="MobiDB-lite"/>
    </source>
</evidence>
<feature type="domain" description="Spondin-like TSP1" evidence="5">
    <location>
        <begin position="616"/>
        <end position="669"/>
    </location>
</feature>
<proteinExistence type="predicted"/>
<dbReference type="SMART" id="SM00209">
    <property type="entry name" value="TSP1"/>
    <property type="match status" value="9"/>
</dbReference>
<dbReference type="GO" id="GO:0007155">
    <property type="term" value="P:cell adhesion"/>
    <property type="evidence" value="ECO:0007669"/>
    <property type="project" value="TreeGrafter"/>
</dbReference>
<dbReference type="Proteomes" id="UP000654075">
    <property type="component" value="Unassembled WGS sequence"/>
</dbReference>
<sequence length="856" mass="94406">AGVRSEGKQSPRPASKAMAPDQKRRERGLPRLSRPLLLLQPLAWIAVAGNNVEPWLAAQSNESNATELPPGVGVQRRLESYDCHASLANWKAAWSDAKKTWCCRYQNLGCDQHVHNCQDGLANWMTKWSYQKKLFCCETKQVGCEAGQQGKHDCDAGLLNWRMGWSDEKTHWCCVNHHKGCDLALHAEPQGPKPLFDCDAGLWNFRVGWAQPKKDWCCSNRHVGCERQPHVEIVESTDEAVAKCSGHEKEFQDCANPTCPFTCVSQDCEFGSWSEWDPMGGCYGLCQRERRILRKNNECGKPCAGARVMTKGGDGCAPPPGAQCHQSAGSLDCMWDAWNEWSICKDMLKQQSTRWRRVATESSEGGRPCNGAFNETRACSHLKKKDCELGKFGGWTACSASCGGGSQSRMRGIATFAEEGGLPCNGILRETQVCGEVVCPDVRVCTLSTWGQWQGCSQVMFQQFRRRSVEAVPEEHGRGGKSQEIFCSFNLLQTQGCPRTANSPHLCFLTAWSNWGPCSKECEGQHDRTRTIMHGMESTCHVEADHMLTETQGCGQVCVPKPCKLTEWAPWSPCSHRCGPGVTTRERFVAEYSGACTSLLKEVKNCLVTPCIPQDCKWGNWGFWNTCSRPCGGGSMRRARVVSEAPRHGGKPCIAKETEEVAPCNNQTCGTCIDGEWGEWGEWGACSSSCTPSFQVRHRDTVKFPNHCGKPAVGLEDEYQMCEAKECTENYDCLLSSWSPWSDCSCNCFGIQDRSRRITRTAAGLGKPCLGSMKEIVPCNPGFGGAVPAQCADEKNAADCQLSDWETWTPCTTSCGGGQTLRLRRLVAANREGGRPCNASLSQAEPCNTQECLAES</sequence>
<keyword evidence="7" id="KW-1185">Reference proteome</keyword>
<dbReference type="InterPro" id="IPR000884">
    <property type="entry name" value="TSP1_rpt"/>
</dbReference>
<dbReference type="Pfam" id="PF00090">
    <property type="entry name" value="TSP_1"/>
    <property type="match status" value="3"/>
</dbReference>
<dbReference type="EMBL" id="CAJNNV010025453">
    <property type="protein sequence ID" value="CAE8614602.1"/>
    <property type="molecule type" value="Genomic_DNA"/>
</dbReference>
<dbReference type="Pfam" id="PF19028">
    <property type="entry name" value="TSP1_spondin"/>
    <property type="match status" value="3"/>
</dbReference>
<feature type="region of interest" description="Disordered" evidence="4">
    <location>
        <begin position="1"/>
        <end position="26"/>
    </location>
</feature>
<keyword evidence="3" id="KW-0325">Glycoprotein</keyword>
<dbReference type="PROSITE" id="PS50092">
    <property type="entry name" value="TSP1"/>
    <property type="match status" value="7"/>
</dbReference>
<feature type="non-terminal residue" evidence="6">
    <location>
        <position position="856"/>
    </location>
</feature>
<dbReference type="InterPro" id="IPR051418">
    <property type="entry name" value="Spondin/Thrombospondin_T1"/>
</dbReference>
<feature type="non-terminal residue" evidence="6">
    <location>
        <position position="1"/>
    </location>
</feature>
<evidence type="ECO:0000256" key="2">
    <source>
        <dbReference type="ARBA" id="ARBA00023157"/>
    </source>
</evidence>
<dbReference type="OrthoDB" id="5985519at2759"/>
<dbReference type="PANTHER" id="PTHR11311">
    <property type="entry name" value="SPONDIN"/>
    <property type="match status" value="1"/>
</dbReference>
<protein>
    <recommendedName>
        <fullName evidence="5">Spondin-like TSP1 domain-containing protein</fullName>
    </recommendedName>
</protein>
<accession>A0A813FW28</accession>
<keyword evidence="1" id="KW-0732">Signal</keyword>
<dbReference type="GO" id="GO:0031012">
    <property type="term" value="C:extracellular matrix"/>
    <property type="evidence" value="ECO:0007669"/>
    <property type="project" value="TreeGrafter"/>
</dbReference>
<dbReference type="PANTHER" id="PTHR11311:SF15">
    <property type="entry name" value="SPONDIN-2"/>
    <property type="match status" value="1"/>
</dbReference>
<comment type="caution">
    <text evidence="6">The sequence shown here is derived from an EMBL/GenBank/DDBJ whole genome shotgun (WGS) entry which is preliminary data.</text>
</comment>